<evidence type="ECO:0000313" key="2">
    <source>
        <dbReference type="Proteomes" id="UP001163603"/>
    </source>
</evidence>
<dbReference type="Proteomes" id="UP001163603">
    <property type="component" value="Chromosome 13"/>
</dbReference>
<dbReference type="EMBL" id="CM047748">
    <property type="protein sequence ID" value="KAJ0014109.1"/>
    <property type="molecule type" value="Genomic_DNA"/>
</dbReference>
<accession>A0ACC0XA02</accession>
<keyword evidence="2" id="KW-1185">Reference proteome</keyword>
<proteinExistence type="predicted"/>
<organism evidence="1 2">
    <name type="scientific">Pistacia integerrima</name>
    <dbReference type="NCBI Taxonomy" id="434235"/>
    <lineage>
        <taxon>Eukaryota</taxon>
        <taxon>Viridiplantae</taxon>
        <taxon>Streptophyta</taxon>
        <taxon>Embryophyta</taxon>
        <taxon>Tracheophyta</taxon>
        <taxon>Spermatophyta</taxon>
        <taxon>Magnoliopsida</taxon>
        <taxon>eudicotyledons</taxon>
        <taxon>Gunneridae</taxon>
        <taxon>Pentapetalae</taxon>
        <taxon>rosids</taxon>
        <taxon>malvids</taxon>
        <taxon>Sapindales</taxon>
        <taxon>Anacardiaceae</taxon>
        <taxon>Pistacia</taxon>
    </lineage>
</organism>
<comment type="caution">
    <text evidence="1">The sequence shown here is derived from an EMBL/GenBank/DDBJ whole genome shotgun (WGS) entry which is preliminary data.</text>
</comment>
<reference evidence="2" key="1">
    <citation type="journal article" date="2023" name="G3 (Bethesda)">
        <title>Genome assembly and association tests identify interacting loci associated with vigor, precocity, and sex in interspecific pistachio rootstocks.</title>
        <authorList>
            <person name="Palmer W."/>
            <person name="Jacygrad E."/>
            <person name="Sagayaradj S."/>
            <person name="Cavanaugh K."/>
            <person name="Han R."/>
            <person name="Bertier L."/>
            <person name="Beede B."/>
            <person name="Kafkas S."/>
            <person name="Golino D."/>
            <person name="Preece J."/>
            <person name="Michelmore R."/>
        </authorList>
    </citation>
    <scope>NUCLEOTIDE SEQUENCE [LARGE SCALE GENOMIC DNA]</scope>
</reference>
<gene>
    <name evidence="1" type="ORF">Pint_19830</name>
</gene>
<evidence type="ECO:0000313" key="1">
    <source>
        <dbReference type="EMBL" id="KAJ0014109.1"/>
    </source>
</evidence>
<name>A0ACC0XA02_9ROSI</name>
<protein>
    <submittedName>
        <fullName evidence="1">Uncharacterized protein</fullName>
    </submittedName>
</protein>
<sequence length="29" mass="3504">MRMKISSLVIKLFSQEHKQLYPTYNSTIF</sequence>